<keyword evidence="5 6" id="KW-0687">Ribonucleoprotein</keyword>
<dbReference type="Gene3D" id="3.30.70.330">
    <property type="match status" value="1"/>
</dbReference>
<sequence length="104" mass="11298">MGKPVVKLSESAMFELIRRPVVTEKSTLGSQHNQVTFRVPLDASKPEIKAAVEGVFKVKVTAVNTLRVEGKTKVFRGNKGKRADYKKAVVTLAEGNTIDVTTGV</sequence>
<dbReference type="PANTHER" id="PTHR11620">
    <property type="entry name" value="60S RIBOSOMAL PROTEIN L23A"/>
    <property type="match status" value="1"/>
</dbReference>
<keyword evidence="4 6" id="KW-0689">Ribosomal protein</keyword>
<evidence type="ECO:0000256" key="7">
    <source>
        <dbReference type="RuleBase" id="RU003934"/>
    </source>
</evidence>
<evidence type="ECO:0000313" key="9">
    <source>
        <dbReference type="Proteomes" id="UP001279642"/>
    </source>
</evidence>
<dbReference type="NCBIfam" id="NF004363">
    <property type="entry name" value="PRK05738.2-4"/>
    <property type="match status" value="1"/>
</dbReference>
<gene>
    <name evidence="6" type="primary">rplW</name>
    <name evidence="8" type="ORF">SMD27_23505</name>
</gene>
<name>A0ABU5EHB8_9PROT</name>
<dbReference type="InterPro" id="IPR013025">
    <property type="entry name" value="Ribosomal_uL23-like"/>
</dbReference>
<dbReference type="SUPFAM" id="SSF54189">
    <property type="entry name" value="Ribosomal proteins S24e, L23 and L15e"/>
    <property type="match status" value="1"/>
</dbReference>
<reference evidence="8 9" key="1">
    <citation type="journal article" date="2016" name="Antonie Van Leeuwenhoek">
        <title>Dongia soli sp. nov., isolated from soil from Dokdo, Korea.</title>
        <authorList>
            <person name="Kim D.U."/>
            <person name="Lee H."/>
            <person name="Kim H."/>
            <person name="Kim S.G."/>
            <person name="Ka J.O."/>
        </authorList>
    </citation>
    <scope>NUCLEOTIDE SEQUENCE [LARGE SCALE GENOMIC DNA]</scope>
    <source>
        <strain evidence="8 9">D78</strain>
    </source>
</reference>
<dbReference type="GO" id="GO:0005840">
    <property type="term" value="C:ribosome"/>
    <property type="evidence" value="ECO:0007669"/>
    <property type="project" value="UniProtKB-KW"/>
</dbReference>
<dbReference type="Pfam" id="PF00276">
    <property type="entry name" value="Ribosomal_L23"/>
    <property type="match status" value="1"/>
</dbReference>
<dbReference type="InterPro" id="IPR001014">
    <property type="entry name" value="Ribosomal_uL23_CS"/>
</dbReference>
<dbReference type="NCBIfam" id="NF004360">
    <property type="entry name" value="PRK05738.1-5"/>
    <property type="match status" value="1"/>
</dbReference>
<evidence type="ECO:0000256" key="6">
    <source>
        <dbReference type="HAMAP-Rule" id="MF_01369"/>
    </source>
</evidence>
<comment type="caution">
    <text evidence="8">The sequence shown here is derived from an EMBL/GenBank/DDBJ whole genome shotgun (WGS) entry which is preliminary data.</text>
</comment>
<organism evidence="8 9">
    <name type="scientific">Dongia soli</name>
    <dbReference type="NCBI Taxonomy" id="600628"/>
    <lineage>
        <taxon>Bacteria</taxon>
        <taxon>Pseudomonadati</taxon>
        <taxon>Pseudomonadota</taxon>
        <taxon>Alphaproteobacteria</taxon>
        <taxon>Rhodospirillales</taxon>
        <taxon>Dongiaceae</taxon>
        <taxon>Dongia</taxon>
    </lineage>
</organism>
<keyword evidence="9" id="KW-1185">Reference proteome</keyword>
<dbReference type="PROSITE" id="PS00050">
    <property type="entry name" value="RIBOSOMAL_L23"/>
    <property type="match status" value="1"/>
</dbReference>
<dbReference type="Proteomes" id="UP001279642">
    <property type="component" value="Unassembled WGS sequence"/>
</dbReference>
<evidence type="ECO:0000256" key="5">
    <source>
        <dbReference type="ARBA" id="ARBA00023274"/>
    </source>
</evidence>
<keyword evidence="2 6" id="KW-0699">rRNA-binding</keyword>
<keyword evidence="3 6" id="KW-0694">RNA-binding</keyword>
<accession>A0ABU5EHB8</accession>
<evidence type="ECO:0000256" key="2">
    <source>
        <dbReference type="ARBA" id="ARBA00022730"/>
    </source>
</evidence>
<evidence type="ECO:0000256" key="3">
    <source>
        <dbReference type="ARBA" id="ARBA00022884"/>
    </source>
</evidence>
<evidence type="ECO:0000313" key="8">
    <source>
        <dbReference type="EMBL" id="MDY0885823.1"/>
    </source>
</evidence>
<dbReference type="RefSeq" id="WP_320510949.1">
    <property type="nucleotide sequence ID" value="NZ_JAXCLW010000015.1"/>
</dbReference>
<dbReference type="HAMAP" id="MF_01369_B">
    <property type="entry name" value="Ribosomal_uL23_B"/>
    <property type="match status" value="1"/>
</dbReference>
<comment type="function">
    <text evidence="6">One of the early assembly proteins it binds 23S rRNA. One of the proteins that surrounds the polypeptide exit tunnel on the outside of the ribosome. Forms the main docking site for trigger factor binding to the ribosome.</text>
</comment>
<evidence type="ECO:0000256" key="4">
    <source>
        <dbReference type="ARBA" id="ARBA00022980"/>
    </source>
</evidence>
<dbReference type="InterPro" id="IPR012678">
    <property type="entry name" value="Ribosomal_uL23/eL15/eS24_sf"/>
</dbReference>
<dbReference type="NCBIfam" id="NF004359">
    <property type="entry name" value="PRK05738.1-3"/>
    <property type="match status" value="1"/>
</dbReference>
<protein>
    <recommendedName>
        <fullName evidence="6">Large ribosomal subunit protein uL23</fullName>
    </recommendedName>
</protein>
<comment type="similarity">
    <text evidence="1 6 7">Belongs to the universal ribosomal protein uL23 family.</text>
</comment>
<comment type="subunit">
    <text evidence="6">Part of the 50S ribosomal subunit. Contacts protein L29, and trigger factor when it is bound to the ribosome.</text>
</comment>
<evidence type="ECO:0000256" key="1">
    <source>
        <dbReference type="ARBA" id="ARBA00006700"/>
    </source>
</evidence>
<dbReference type="EMBL" id="JAXCLW010000015">
    <property type="protein sequence ID" value="MDY0885823.1"/>
    <property type="molecule type" value="Genomic_DNA"/>
</dbReference>
<dbReference type="InterPro" id="IPR012677">
    <property type="entry name" value="Nucleotide-bd_a/b_plait_sf"/>
</dbReference>
<proteinExistence type="inferred from homology"/>